<evidence type="ECO:0000256" key="2">
    <source>
        <dbReference type="PROSITE-ProRule" id="PRU00285"/>
    </source>
</evidence>
<dbReference type="InterPro" id="IPR008978">
    <property type="entry name" value="HSP20-like_chaperone"/>
</dbReference>
<dbReference type="STRING" id="5722.A2EJL4"/>
<name>A2EJL4_TRIV3</name>
<gene>
    <name evidence="5" type="ORF">TVAG_197980</name>
</gene>
<dbReference type="SMR" id="A2EJL4"/>
<dbReference type="Proteomes" id="UP000001542">
    <property type="component" value="Unassembled WGS sequence"/>
</dbReference>
<dbReference type="PROSITE" id="PS01031">
    <property type="entry name" value="SHSP"/>
    <property type="match status" value="1"/>
</dbReference>
<organism evidence="5 6">
    <name type="scientific">Trichomonas vaginalis (strain ATCC PRA-98 / G3)</name>
    <dbReference type="NCBI Taxonomy" id="412133"/>
    <lineage>
        <taxon>Eukaryota</taxon>
        <taxon>Metamonada</taxon>
        <taxon>Parabasalia</taxon>
        <taxon>Trichomonadida</taxon>
        <taxon>Trichomonadidae</taxon>
        <taxon>Trichomonas</taxon>
    </lineage>
</organism>
<dbReference type="InterPro" id="IPR044587">
    <property type="entry name" value="HSP21-like"/>
</dbReference>
<evidence type="ECO:0000313" key="6">
    <source>
        <dbReference type="Proteomes" id="UP000001542"/>
    </source>
</evidence>
<dbReference type="KEGG" id="tva:75663308"/>
<dbReference type="InParanoid" id="A2EJL4"/>
<proteinExistence type="inferred from homology"/>
<evidence type="ECO:0000259" key="4">
    <source>
        <dbReference type="PROSITE" id="PS01031"/>
    </source>
</evidence>
<accession>A2EJL4</accession>
<evidence type="ECO:0000256" key="1">
    <source>
        <dbReference type="ARBA" id="ARBA00023016"/>
    </source>
</evidence>
<evidence type="ECO:0000256" key="3">
    <source>
        <dbReference type="RuleBase" id="RU003616"/>
    </source>
</evidence>
<dbReference type="VEuPathDB" id="TrichDB:TVAGG3_0617220"/>
<feature type="domain" description="SHSP" evidence="4">
    <location>
        <begin position="3"/>
        <end position="110"/>
    </location>
</feature>
<reference evidence="5" key="2">
    <citation type="journal article" date="2007" name="Science">
        <title>Draft genome sequence of the sexually transmitted pathogen Trichomonas vaginalis.</title>
        <authorList>
            <person name="Carlton J.M."/>
            <person name="Hirt R.P."/>
            <person name="Silva J.C."/>
            <person name="Delcher A.L."/>
            <person name="Schatz M."/>
            <person name="Zhao Q."/>
            <person name="Wortman J.R."/>
            <person name="Bidwell S.L."/>
            <person name="Alsmark U.C.M."/>
            <person name="Besteiro S."/>
            <person name="Sicheritz-Ponten T."/>
            <person name="Noel C.J."/>
            <person name="Dacks J.B."/>
            <person name="Foster P.G."/>
            <person name="Simillion C."/>
            <person name="Van de Peer Y."/>
            <person name="Miranda-Saavedra D."/>
            <person name="Barton G.J."/>
            <person name="Westrop G.D."/>
            <person name="Mueller S."/>
            <person name="Dessi D."/>
            <person name="Fiori P.L."/>
            <person name="Ren Q."/>
            <person name="Paulsen I."/>
            <person name="Zhang H."/>
            <person name="Bastida-Corcuera F.D."/>
            <person name="Simoes-Barbosa A."/>
            <person name="Brown M.T."/>
            <person name="Hayes R.D."/>
            <person name="Mukherjee M."/>
            <person name="Okumura C.Y."/>
            <person name="Schneider R."/>
            <person name="Smith A.J."/>
            <person name="Vanacova S."/>
            <person name="Villalvazo M."/>
            <person name="Haas B.J."/>
            <person name="Pertea M."/>
            <person name="Feldblyum T.V."/>
            <person name="Utterback T.R."/>
            <person name="Shu C.L."/>
            <person name="Osoegawa K."/>
            <person name="de Jong P.J."/>
            <person name="Hrdy I."/>
            <person name="Horvathova L."/>
            <person name="Zubacova Z."/>
            <person name="Dolezal P."/>
            <person name="Malik S.B."/>
            <person name="Logsdon J.M. Jr."/>
            <person name="Henze K."/>
            <person name="Gupta A."/>
            <person name="Wang C.C."/>
            <person name="Dunne R.L."/>
            <person name="Upcroft J.A."/>
            <person name="Upcroft P."/>
            <person name="White O."/>
            <person name="Salzberg S.L."/>
            <person name="Tang P."/>
            <person name="Chiu C.-H."/>
            <person name="Lee Y.-S."/>
            <person name="Embley T.M."/>
            <person name="Coombs G.H."/>
            <person name="Mottram J.C."/>
            <person name="Tachezy J."/>
            <person name="Fraser-Liggett C.M."/>
            <person name="Johnson P.J."/>
        </authorList>
    </citation>
    <scope>NUCLEOTIDE SEQUENCE [LARGE SCALE GENOMIC DNA]</scope>
    <source>
        <strain evidence="5">G3</strain>
    </source>
</reference>
<sequence length="110" mass="11999">MSVTKTTITAPSDSFETAASYLINIELPGIAKKDVNIDISENIISVKAEKKGPCKDYTKIDSGRVYGSIESSWKVPKDGDAEKITAALNEGLLTITIPKTKKREIKINLE</sequence>
<dbReference type="VEuPathDB" id="TrichDB:TVAG_197980"/>
<protein>
    <submittedName>
        <fullName evidence="5">Hsp20/alpha crystallin family protein</fullName>
    </submittedName>
</protein>
<keyword evidence="6" id="KW-1185">Reference proteome</keyword>
<dbReference type="PANTHER" id="PTHR46733">
    <property type="entry name" value="26.5 KDA HEAT SHOCK PROTEIN, MITOCHONDRIAL"/>
    <property type="match status" value="1"/>
</dbReference>
<comment type="similarity">
    <text evidence="2 3">Belongs to the small heat shock protein (HSP20) family.</text>
</comment>
<dbReference type="RefSeq" id="XP_001319407.1">
    <property type="nucleotide sequence ID" value="XM_001319372.1"/>
</dbReference>
<dbReference type="SUPFAM" id="SSF49764">
    <property type="entry name" value="HSP20-like chaperones"/>
    <property type="match status" value="1"/>
</dbReference>
<dbReference type="Gene3D" id="2.60.40.790">
    <property type="match status" value="1"/>
</dbReference>
<keyword evidence="1" id="KW-0346">Stress response</keyword>
<dbReference type="OrthoDB" id="1431247at2759"/>
<evidence type="ECO:0000313" key="5">
    <source>
        <dbReference type="EMBL" id="EAY07184.1"/>
    </source>
</evidence>
<dbReference type="PANTHER" id="PTHR46733:SF3">
    <property type="entry name" value="26.5 KDA HEAT SHOCK PROTEIN, MITOCHONDRIAL"/>
    <property type="match status" value="1"/>
</dbReference>
<dbReference type="CDD" id="cd06464">
    <property type="entry name" value="ACD_sHsps-like"/>
    <property type="match status" value="1"/>
</dbReference>
<dbReference type="FunCoup" id="A2EJL4">
    <property type="interactions" value="207"/>
</dbReference>
<reference evidence="5" key="1">
    <citation type="submission" date="2006-10" db="EMBL/GenBank/DDBJ databases">
        <authorList>
            <person name="Amadeo P."/>
            <person name="Zhao Q."/>
            <person name="Wortman J."/>
            <person name="Fraser-Liggett C."/>
            <person name="Carlton J."/>
        </authorList>
    </citation>
    <scope>NUCLEOTIDE SEQUENCE</scope>
    <source>
        <strain evidence="5">G3</strain>
    </source>
</reference>
<dbReference type="InterPro" id="IPR002068">
    <property type="entry name" value="A-crystallin/Hsp20_dom"/>
</dbReference>
<dbReference type="EMBL" id="DS113406">
    <property type="protein sequence ID" value="EAY07184.1"/>
    <property type="molecule type" value="Genomic_DNA"/>
</dbReference>
<dbReference type="GO" id="GO:0009408">
    <property type="term" value="P:response to heat"/>
    <property type="evidence" value="ECO:0007669"/>
    <property type="project" value="InterPro"/>
</dbReference>
<dbReference type="Pfam" id="PF00011">
    <property type="entry name" value="HSP20"/>
    <property type="match status" value="1"/>
</dbReference>
<dbReference type="AlphaFoldDB" id="A2EJL4"/>